<evidence type="ECO:0000313" key="2">
    <source>
        <dbReference type="Proteomes" id="UP001281147"/>
    </source>
</evidence>
<comment type="caution">
    <text evidence="1">The sequence shown here is derived from an EMBL/GenBank/DDBJ whole genome shotgun (WGS) entry which is preliminary data.</text>
</comment>
<evidence type="ECO:0000313" key="1">
    <source>
        <dbReference type="EMBL" id="KAK3714453.1"/>
    </source>
</evidence>
<dbReference type="Proteomes" id="UP001281147">
    <property type="component" value="Unassembled WGS sequence"/>
</dbReference>
<name>A0ACC3NCH5_9PEZI</name>
<dbReference type="EMBL" id="JAUTXU010000055">
    <property type="protein sequence ID" value="KAK3714453.1"/>
    <property type="molecule type" value="Genomic_DNA"/>
</dbReference>
<sequence length="217" mass="25232">MDIEQVVAAFRIDLARLNTFANFLEERFTTCPICQNTVNDPRKTTCNHIFCEECISRWLTQRARSTCPTCRSAAALDKLRAVVLDEVPAPDEVTAPNGFTVADPVEAPLVQRELLTIARNAKRNLDFIQNSHYHERLKFNSLWAFEILEERKQELIRSSRRHGYGATPEPQLEVQTVRRRLETLLREDAAMTEGGHYRRLLEKCLRLLEMENFEDWL</sequence>
<organism evidence="1 2">
    <name type="scientific">Vermiconidia calcicola</name>
    <dbReference type="NCBI Taxonomy" id="1690605"/>
    <lineage>
        <taxon>Eukaryota</taxon>
        <taxon>Fungi</taxon>
        <taxon>Dikarya</taxon>
        <taxon>Ascomycota</taxon>
        <taxon>Pezizomycotina</taxon>
        <taxon>Dothideomycetes</taxon>
        <taxon>Dothideomycetidae</taxon>
        <taxon>Mycosphaerellales</taxon>
        <taxon>Extremaceae</taxon>
        <taxon>Vermiconidia</taxon>
    </lineage>
</organism>
<reference evidence="1" key="1">
    <citation type="submission" date="2023-07" db="EMBL/GenBank/DDBJ databases">
        <title>Black Yeasts Isolated from many extreme environments.</title>
        <authorList>
            <person name="Coleine C."/>
            <person name="Stajich J.E."/>
            <person name="Selbmann L."/>
        </authorList>
    </citation>
    <scope>NUCLEOTIDE SEQUENCE</scope>
    <source>
        <strain evidence="1">CCFEE 5714</strain>
    </source>
</reference>
<gene>
    <name evidence="1" type="ORF">LTR37_007759</name>
</gene>
<proteinExistence type="predicted"/>
<accession>A0ACC3NCH5</accession>
<keyword evidence="2" id="KW-1185">Reference proteome</keyword>
<protein>
    <submittedName>
        <fullName evidence="1">Uncharacterized protein</fullName>
    </submittedName>
</protein>